<evidence type="ECO:0000313" key="1">
    <source>
        <dbReference type="EMBL" id="TET10493.1"/>
    </source>
</evidence>
<evidence type="ECO:0000313" key="2">
    <source>
        <dbReference type="Proteomes" id="UP000316360"/>
    </source>
</evidence>
<gene>
    <name evidence="1" type="ORF">E3J84_03945</name>
</gene>
<organism evidence="1 2">
    <name type="scientific">Aerophobetes bacterium</name>
    <dbReference type="NCBI Taxonomy" id="2030807"/>
    <lineage>
        <taxon>Bacteria</taxon>
        <taxon>Candidatus Aerophobota</taxon>
    </lineage>
</organism>
<reference evidence="1 2" key="1">
    <citation type="submission" date="2019-03" db="EMBL/GenBank/DDBJ databases">
        <title>Metabolic potential of uncultured bacteria and archaea associated with petroleum seepage in deep-sea sediments.</title>
        <authorList>
            <person name="Dong X."/>
            <person name="Hubert C."/>
        </authorList>
    </citation>
    <scope>NUCLEOTIDE SEQUENCE [LARGE SCALE GENOMIC DNA]</scope>
    <source>
        <strain evidence="1">E44_bin7</strain>
    </source>
</reference>
<accession>A0A523RXJ3</accession>
<proteinExistence type="predicted"/>
<name>A0A523RXJ3_UNCAE</name>
<comment type="caution">
    <text evidence="1">The sequence shown here is derived from an EMBL/GenBank/DDBJ whole genome shotgun (WGS) entry which is preliminary data.</text>
</comment>
<feature type="non-terminal residue" evidence="1">
    <location>
        <position position="282"/>
    </location>
</feature>
<sequence>MVRGVGVTHETSSGIYLDPTFYFDPMREGVALNENVVVPDTISTRAGRRTFLTHQDSSGPLEFILDTTIASFFLAAVTGGCSVTSGEVTIELAPDDNRKTLPSISLYLNSLYFLRKIAGAGVKRVTIKSDGGPGNLPTITAELVGGTETKTAADANLNVSSFNELGKILANVTAAIGLADADETVGSEVIKTKSFEITIEPTFKEDPVIGENGLPSDMYYPESWAFRFNLTFPYIPVNTKWLMRYMGSEVDPGVDGIPSEITRIWDVYQDPDTIKFPLRVQA</sequence>
<dbReference type="EMBL" id="SOKJ01000222">
    <property type="protein sequence ID" value="TET10493.1"/>
    <property type="molecule type" value="Genomic_DNA"/>
</dbReference>
<protein>
    <submittedName>
        <fullName evidence="1">Uncharacterized protein</fullName>
    </submittedName>
</protein>
<dbReference type="AlphaFoldDB" id="A0A523RXJ3"/>
<dbReference type="Proteomes" id="UP000316360">
    <property type="component" value="Unassembled WGS sequence"/>
</dbReference>